<keyword evidence="2" id="KW-0479">Metal-binding</keyword>
<dbReference type="GO" id="GO:0016491">
    <property type="term" value="F:oxidoreductase activity"/>
    <property type="evidence" value="ECO:0007669"/>
    <property type="project" value="UniProtKB-KW"/>
</dbReference>
<protein>
    <submittedName>
        <fullName evidence="6">Putative membrane protein</fullName>
    </submittedName>
</protein>
<evidence type="ECO:0000256" key="1">
    <source>
        <dbReference type="ARBA" id="ARBA00022485"/>
    </source>
</evidence>
<dbReference type="Pfam" id="PF12831">
    <property type="entry name" value="FAD_oxidored"/>
    <property type="match status" value="1"/>
</dbReference>
<evidence type="ECO:0000256" key="3">
    <source>
        <dbReference type="ARBA" id="ARBA00023002"/>
    </source>
</evidence>
<dbReference type="EMBL" id="LAYJ01000112">
    <property type="protein sequence ID" value="KKI50077.1"/>
    <property type="molecule type" value="Genomic_DNA"/>
</dbReference>
<proteinExistence type="predicted"/>
<dbReference type="RefSeq" id="WP_046443980.1">
    <property type="nucleotide sequence ID" value="NZ_LAYJ01000112.1"/>
</dbReference>
<reference evidence="6 7" key="1">
    <citation type="submission" date="2015-04" db="EMBL/GenBank/DDBJ databases">
        <title>Draft genome sequence of bacteremic isolate Catabacter hongkongensis type strain HKU16T.</title>
        <authorList>
            <person name="Lau S.K."/>
            <person name="Teng J.L."/>
            <person name="Huang Y."/>
            <person name="Curreem S.O."/>
            <person name="Tsui S.K."/>
            <person name="Woo P.C."/>
        </authorList>
    </citation>
    <scope>NUCLEOTIDE SEQUENCE [LARGE SCALE GENOMIC DNA]</scope>
    <source>
        <strain evidence="6 7">HKU16</strain>
    </source>
</reference>
<dbReference type="Proteomes" id="UP000034076">
    <property type="component" value="Unassembled WGS sequence"/>
</dbReference>
<dbReference type="InterPro" id="IPR039650">
    <property type="entry name" value="HdrA-like"/>
</dbReference>
<comment type="caution">
    <text evidence="6">The sequence shown here is derived from an EMBL/GenBank/DDBJ whole genome shotgun (WGS) entry which is preliminary data.</text>
</comment>
<dbReference type="AlphaFoldDB" id="A0A0M2NI28"/>
<evidence type="ECO:0000256" key="4">
    <source>
        <dbReference type="ARBA" id="ARBA00023004"/>
    </source>
</evidence>
<dbReference type="GO" id="GO:0046872">
    <property type="term" value="F:metal ion binding"/>
    <property type="evidence" value="ECO:0007669"/>
    <property type="project" value="UniProtKB-KW"/>
</dbReference>
<dbReference type="PATRIC" id="fig|270498.16.peg.1887"/>
<keyword evidence="5" id="KW-0411">Iron-sulfur</keyword>
<dbReference type="SUPFAM" id="SSF51905">
    <property type="entry name" value="FAD/NAD(P)-binding domain"/>
    <property type="match status" value="1"/>
</dbReference>
<sequence>MKTITEASREIPVLCETDVVVIGGGAAGIGAALGAGRTGAKTVLIERFGCLGGCQTLTFNDSFTFIDDRIQGGLIQEIIDKLHAGGAVYKSSVGSHKAHWSADEGCFYFDPEYYKMMLEKMMGEAGVQLLYHAFAVEAIHEGDEIKGVVIESWQGRHAILAKTVIDCTGIADLAWKAGASVTGEEGYKDNKYGPYKGMHMAFGYGYFIRGVDYMRFRKFAEENPEEWDDWVKGRKLFTQAKKDGELYSFRDSCIFQEYEDGRVWMLSPGYPIAKGNHPWEAEQISLATVDIRKQAFSILNLLKKHVPGFENATIEQTAAKLLHRDGHRIVGKYTITEDDMRGGTTFEDAITCCNMPPDPFFPDGGHHFKFDVTPYDIPYRSLVSKDFGNLMAAGGASSMDLITWAALRYCTPSVCTGQAAGTAAAMSAKQGIMPSELNVKELQKELNSQGLVTTNKDLPASVIDEYARREREWGNGFGM</sequence>
<gene>
    <name evidence="6" type="ORF">CHK_2140</name>
</gene>
<dbReference type="Gene3D" id="3.50.50.60">
    <property type="entry name" value="FAD/NAD(P)-binding domain"/>
    <property type="match status" value="1"/>
</dbReference>
<dbReference type="STRING" id="270498.CHK_2140"/>
<keyword evidence="7" id="KW-1185">Reference proteome</keyword>
<evidence type="ECO:0000313" key="7">
    <source>
        <dbReference type="Proteomes" id="UP000034076"/>
    </source>
</evidence>
<dbReference type="OrthoDB" id="9777740at2"/>
<dbReference type="GO" id="GO:0051539">
    <property type="term" value="F:4 iron, 4 sulfur cluster binding"/>
    <property type="evidence" value="ECO:0007669"/>
    <property type="project" value="UniProtKB-KW"/>
</dbReference>
<name>A0A0M2NI28_9FIRM</name>
<organism evidence="6 7">
    <name type="scientific">Christensenella hongkongensis</name>
    <dbReference type="NCBI Taxonomy" id="270498"/>
    <lineage>
        <taxon>Bacteria</taxon>
        <taxon>Bacillati</taxon>
        <taxon>Bacillota</taxon>
        <taxon>Clostridia</taxon>
        <taxon>Christensenellales</taxon>
        <taxon>Christensenellaceae</taxon>
        <taxon>Christensenella</taxon>
    </lineage>
</organism>
<keyword evidence="1" id="KW-0004">4Fe-4S</keyword>
<dbReference type="PANTHER" id="PTHR43498:SF1">
    <property type="entry name" value="COB--COM HETERODISULFIDE REDUCTASE IRON-SULFUR SUBUNIT A"/>
    <property type="match status" value="1"/>
</dbReference>
<evidence type="ECO:0000256" key="2">
    <source>
        <dbReference type="ARBA" id="ARBA00022723"/>
    </source>
</evidence>
<accession>A0A0M2NI28</accession>
<keyword evidence="3" id="KW-0560">Oxidoreductase</keyword>
<evidence type="ECO:0000256" key="5">
    <source>
        <dbReference type="ARBA" id="ARBA00023014"/>
    </source>
</evidence>
<evidence type="ECO:0000313" key="6">
    <source>
        <dbReference type="EMBL" id="KKI50077.1"/>
    </source>
</evidence>
<dbReference type="PANTHER" id="PTHR43498">
    <property type="entry name" value="FERREDOXIN:COB-COM HETERODISULFIDE REDUCTASE SUBUNIT A"/>
    <property type="match status" value="1"/>
</dbReference>
<keyword evidence="4" id="KW-0408">Iron</keyword>
<dbReference type="InterPro" id="IPR036188">
    <property type="entry name" value="FAD/NAD-bd_sf"/>
</dbReference>